<dbReference type="EMBL" id="JAVDPY010000003">
    <property type="protein sequence ID" value="MDR6333459.1"/>
    <property type="molecule type" value="Genomic_DNA"/>
</dbReference>
<dbReference type="PANTHER" id="PTHR11735">
    <property type="entry name" value="TRNA N6-ADENOSINE THREONYLCARBAMOYLTRANSFERASE"/>
    <property type="match status" value="1"/>
</dbReference>
<dbReference type="InterPro" id="IPR043129">
    <property type="entry name" value="ATPase_NBD"/>
</dbReference>
<organism evidence="4 5">
    <name type="scientific">Xanthobacter flavus</name>
    <dbReference type="NCBI Taxonomy" id="281"/>
    <lineage>
        <taxon>Bacteria</taxon>
        <taxon>Pseudomonadati</taxon>
        <taxon>Pseudomonadota</taxon>
        <taxon>Alphaproteobacteria</taxon>
        <taxon>Hyphomicrobiales</taxon>
        <taxon>Xanthobacteraceae</taxon>
        <taxon>Xanthobacter</taxon>
    </lineage>
</organism>
<dbReference type="Pfam" id="PF00814">
    <property type="entry name" value="TsaD"/>
    <property type="match status" value="1"/>
</dbReference>
<gene>
    <name evidence="4" type="ORF">GGQ86_001929</name>
</gene>
<dbReference type="SUPFAM" id="SSF53067">
    <property type="entry name" value="Actin-like ATPase domain"/>
    <property type="match status" value="1"/>
</dbReference>
<dbReference type="InterPro" id="IPR022496">
    <property type="entry name" value="T6A_TsaB"/>
</dbReference>
<evidence type="ECO:0000256" key="1">
    <source>
        <dbReference type="SAM" id="MobiDB-lite"/>
    </source>
</evidence>
<feature type="signal peptide" evidence="2">
    <location>
        <begin position="1"/>
        <end position="15"/>
    </location>
</feature>
<keyword evidence="2" id="KW-0732">Signal</keyword>
<evidence type="ECO:0000313" key="5">
    <source>
        <dbReference type="Proteomes" id="UP001245370"/>
    </source>
</evidence>
<feature type="compositionally biased region" description="Basic and acidic residues" evidence="1">
    <location>
        <begin position="218"/>
        <end position="231"/>
    </location>
</feature>
<evidence type="ECO:0000313" key="4">
    <source>
        <dbReference type="EMBL" id="MDR6333459.1"/>
    </source>
</evidence>
<sequence>MPAFMYVLAIDTALAACSAAVLDTETDSIVSGDSLLMERGHAETLIPLVEQVMSSAGIDFEHLARIAVTVGPGSFTGLRVGLSAARGFGLTANRPVVGVTTLAALAAPYLAHDDAVPVVSAIDARHGHVFLQMFGVGGRTLIAPRITSVREAARSVAIGAVRIVGSGANLVADAWPPAEKLPELIDDTPAPDVAWVARLGSVADPEAAEPRPLYLRPPDAKPQDKARIARR</sequence>
<dbReference type="PANTHER" id="PTHR11735:SF11">
    <property type="entry name" value="TRNA THREONYLCARBAMOYLADENOSINE BIOSYNTHESIS PROTEIN TSAB"/>
    <property type="match status" value="1"/>
</dbReference>
<comment type="caution">
    <text evidence="4">The sequence shown here is derived from an EMBL/GenBank/DDBJ whole genome shotgun (WGS) entry which is preliminary data.</text>
</comment>
<proteinExistence type="predicted"/>
<dbReference type="NCBIfam" id="TIGR03725">
    <property type="entry name" value="T6A_YeaZ"/>
    <property type="match status" value="1"/>
</dbReference>
<keyword evidence="5" id="KW-1185">Reference proteome</keyword>
<protein>
    <submittedName>
        <fullName evidence="4">tRNA threonylcarbamoyladenosine biosynthesis protein TsaB</fullName>
    </submittedName>
</protein>
<name>A0ABU1KF49_XANFL</name>
<accession>A0ABU1KF49</accession>
<feature type="region of interest" description="Disordered" evidence="1">
    <location>
        <begin position="206"/>
        <end position="231"/>
    </location>
</feature>
<evidence type="ECO:0000259" key="3">
    <source>
        <dbReference type="Pfam" id="PF00814"/>
    </source>
</evidence>
<dbReference type="Gene3D" id="3.30.420.40">
    <property type="match status" value="2"/>
</dbReference>
<reference evidence="4 5" key="1">
    <citation type="submission" date="2023-07" db="EMBL/GenBank/DDBJ databases">
        <title>Genomic Encyclopedia of Type Strains, Phase IV (KMG-IV): sequencing the most valuable type-strain genomes for metagenomic binning, comparative biology and taxonomic classification.</title>
        <authorList>
            <person name="Goeker M."/>
        </authorList>
    </citation>
    <scope>NUCLEOTIDE SEQUENCE [LARGE SCALE GENOMIC DNA]</scope>
    <source>
        <strain evidence="4 5">DSM 338</strain>
    </source>
</reference>
<dbReference type="Proteomes" id="UP001245370">
    <property type="component" value="Unassembled WGS sequence"/>
</dbReference>
<evidence type="ECO:0000256" key="2">
    <source>
        <dbReference type="SAM" id="SignalP"/>
    </source>
</evidence>
<dbReference type="InterPro" id="IPR000905">
    <property type="entry name" value="Gcp-like_dom"/>
</dbReference>
<feature type="domain" description="Gcp-like" evidence="3">
    <location>
        <begin position="38"/>
        <end position="150"/>
    </location>
</feature>
<feature type="chain" id="PRO_5045763384" evidence="2">
    <location>
        <begin position="16"/>
        <end position="231"/>
    </location>
</feature>